<sequence>MQMLLNNRYRIIQTLGSGGFGDTFLAEDTQMPSRRRCVIKQLKPINNNPQVYQLVQERFQREAAILEELGDENNQIPRLYAYFTENVQSENGQFYLVQEYIQGQTLNTKIQTQGAMSENAVINILTNILPVLDYVHRKGIVHRDIKPDNIIIRDIDNKPVLIDFGAVKETISTVFTPSGNSTRSIVIGTPGFMPSEQSVGRPMFASDIYSLGMTAIYLLTGKLPQEIPNDPATGAILWRQYAPNVTPSLAMLLEKTIQFAPQQRFSNAREMLAALQAGSATSIPTVVTNPANLTQQNTVPISSPNQQNYQQAYNPGKTTPVAIPSPMVAKGIANSPQISNSSNGRGIIFGLLIGASLIGSAVIIANAFNRPPQQLADKELTSQNTISSSPTPRETQEESEPPIQIRQTEPTRRRRTTIEPQEAVPPQAIETPTFSPSPEANQTQEPTETQPTEVPTPDIPIPTQIPSPTTPSQENKPSVKEFVENYYTTINNGNLPSAWNKLSPTLQANKRLHPQGYASYTDWWGGRVQQIEINQVRLVEKNTNTAVVDAKLNYVLKNGKNSPASVRFTLVWDAASNQWLISDAQRPQG</sequence>
<evidence type="ECO:0000259" key="12">
    <source>
        <dbReference type="PROSITE" id="PS50011"/>
    </source>
</evidence>
<dbReference type="OrthoDB" id="428678at2"/>
<keyword evidence="4 9" id="KW-0547">Nucleotide-binding</keyword>
<protein>
    <recommendedName>
        <fullName evidence="1">non-specific serine/threonine protein kinase</fullName>
        <ecNumber evidence="1">2.7.11.1</ecNumber>
    </recommendedName>
</protein>
<evidence type="ECO:0000256" key="6">
    <source>
        <dbReference type="ARBA" id="ARBA00022840"/>
    </source>
</evidence>
<dbReference type="SMART" id="SM00220">
    <property type="entry name" value="S_TKc"/>
    <property type="match status" value="1"/>
</dbReference>
<dbReference type="EC" id="2.7.11.1" evidence="1"/>
<feature type="compositionally biased region" description="Polar residues" evidence="10">
    <location>
        <begin position="381"/>
        <end position="393"/>
    </location>
</feature>
<evidence type="ECO:0000256" key="4">
    <source>
        <dbReference type="ARBA" id="ARBA00022741"/>
    </source>
</evidence>
<dbReference type="PANTHER" id="PTHR24363">
    <property type="entry name" value="SERINE/THREONINE PROTEIN KINASE"/>
    <property type="match status" value="1"/>
</dbReference>
<name>A0A2A2TIW4_9CYAN</name>
<feature type="transmembrane region" description="Helical" evidence="11">
    <location>
        <begin position="347"/>
        <end position="368"/>
    </location>
</feature>
<feature type="compositionally biased region" description="Pro residues" evidence="10">
    <location>
        <begin position="457"/>
        <end position="469"/>
    </location>
</feature>
<evidence type="ECO:0000256" key="2">
    <source>
        <dbReference type="ARBA" id="ARBA00022527"/>
    </source>
</evidence>
<proteinExistence type="predicted"/>
<keyword evidence="11" id="KW-0812">Transmembrane</keyword>
<feature type="compositionally biased region" description="Polar residues" evidence="10">
    <location>
        <begin position="430"/>
        <end position="441"/>
    </location>
</feature>
<dbReference type="EMBL" id="NTFS01000124">
    <property type="protein sequence ID" value="PAX53995.1"/>
    <property type="molecule type" value="Genomic_DNA"/>
</dbReference>
<feature type="compositionally biased region" description="Low complexity" evidence="10">
    <location>
        <begin position="442"/>
        <end position="456"/>
    </location>
</feature>
<dbReference type="InterPro" id="IPR000719">
    <property type="entry name" value="Prot_kinase_dom"/>
</dbReference>
<evidence type="ECO:0000256" key="3">
    <source>
        <dbReference type="ARBA" id="ARBA00022679"/>
    </source>
</evidence>
<dbReference type="PANTHER" id="PTHR24363:SF0">
    <property type="entry name" value="SERINE_THREONINE KINASE LIKE DOMAIN CONTAINING 1"/>
    <property type="match status" value="1"/>
</dbReference>
<keyword evidence="3" id="KW-0808">Transferase</keyword>
<dbReference type="PROSITE" id="PS00108">
    <property type="entry name" value="PROTEIN_KINASE_ST"/>
    <property type="match status" value="1"/>
</dbReference>
<keyword evidence="14" id="KW-1185">Reference proteome</keyword>
<dbReference type="CDD" id="cd14014">
    <property type="entry name" value="STKc_PknB_like"/>
    <property type="match status" value="1"/>
</dbReference>
<dbReference type="InterPro" id="IPR032710">
    <property type="entry name" value="NTF2-like_dom_sf"/>
</dbReference>
<feature type="domain" description="Protein kinase" evidence="12">
    <location>
        <begin position="9"/>
        <end position="286"/>
    </location>
</feature>
<dbReference type="InterPro" id="IPR011009">
    <property type="entry name" value="Kinase-like_dom_sf"/>
</dbReference>
<dbReference type="SUPFAM" id="SSF54427">
    <property type="entry name" value="NTF2-like"/>
    <property type="match status" value="1"/>
</dbReference>
<evidence type="ECO:0000313" key="14">
    <source>
        <dbReference type="Proteomes" id="UP000218238"/>
    </source>
</evidence>
<comment type="catalytic activity">
    <reaction evidence="7">
        <text>L-threonyl-[protein] + ATP = O-phospho-L-threonyl-[protein] + ADP + H(+)</text>
        <dbReference type="Rhea" id="RHEA:46608"/>
        <dbReference type="Rhea" id="RHEA-COMP:11060"/>
        <dbReference type="Rhea" id="RHEA-COMP:11605"/>
        <dbReference type="ChEBI" id="CHEBI:15378"/>
        <dbReference type="ChEBI" id="CHEBI:30013"/>
        <dbReference type="ChEBI" id="CHEBI:30616"/>
        <dbReference type="ChEBI" id="CHEBI:61977"/>
        <dbReference type="ChEBI" id="CHEBI:456216"/>
        <dbReference type="EC" id="2.7.11.1"/>
    </reaction>
</comment>
<evidence type="ECO:0000256" key="9">
    <source>
        <dbReference type="PROSITE-ProRule" id="PRU10141"/>
    </source>
</evidence>
<gene>
    <name evidence="13" type="ORF">CK510_12955</name>
</gene>
<accession>A0A2A2TIW4</accession>
<evidence type="ECO:0000313" key="13">
    <source>
        <dbReference type="EMBL" id="PAX53995.1"/>
    </source>
</evidence>
<comment type="catalytic activity">
    <reaction evidence="8">
        <text>L-seryl-[protein] + ATP = O-phospho-L-seryl-[protein] + ADP + H(+)</text>
        <dbReference type="Rhea" id="RHEA:17989"/>
        <dbReference type="Rhea" id="RHEA-COMP:9863"/>
        <dbReference type="Rhea" id="RHEA-COMP:11604"/>
        <dbReference type="ChEBI" id="CHEBI:15378"/>
        <dbReference type="ChEBI" id="CHEBI:29999"/>
        <dbReference type="ChEBI" id="CHEBI:30616"/>
        <dbReference type="ChEBI" id="CHEBI:83421"/>
        <dbReference type="ChEBI" id="CHEBI:456216"/>
        <dbReference type="EC" id="2.7.11.1"/>
    </reaction>
</comment>
<keyword evidence="6 9" id="KW-0067">ATP-binding</keyword>
<keyword evidence="11" id="KW-1133">Transmembrane helix</keyword>
<dbReference type="PROSITE" id="PS50011">
    <property type="entry name" value="PROTEIN_KINASE_DOM"/>
    <property type="match status" value="1"/>
</dbReference>
<dbReference type="GO" id="GO:0005524">
    <property type="term" value="F:ATP binding"/>
    <property type="evidence" value="ECO:0007669"/>
    <property type="project" value="UniProtKB-UniRule"/>
</dbReference>
<dbReference type="AlphaFoldDB" id="A0A2A2TIW4"/>
<dbReference type="PROSITE" id="PS00107">
    <property type="entry name" value="PROTEIN_KINASE_ATP"/>
    <property type="match status" value="1"/>
</dbReference>
<dbReference type="Pfam" id="PF00069">
    <property type="entry name" value="Pkinase"/>
    <property type="match status" value="1"/>
</dbReference>
<evidence type="ECO:0000256" key="7">
    <source>
        <dbReference type="ARBA" id="ARBA00047899"/>
    </source>
</evidence>
<feature type="binding site" evidence="9">
    <location>
        <position position="40"/>
    </location>
    <ligand>
        <name>ATP</name>
        <dbReference type="ChEBI" id="CHEBI:30616"/>
    </ligand>
</feature>
<keyword evidence="2 13" id="KW-0723">Serine/threonine-protein kinase</keyword>
<dbReference type="InterPro" id="IPR008271">
    <property type="entry name" value="Ser/Thr_kinase_AS"/>
</dbReference>
<organism evidence="13 14">
    <name type="scientific">Brunnivagina elsteri CCALA 953</name>
    <dbReference type="NCBI Taxonomy" id="987040"/>
    <lineage>
        <taxon>Bacteria</taxon>
        <taxon>Bacillati</taxon>
        <taxon>Cyanobacteriota</taxon>
        <taxon>Cyanophyceae</taxon>
        <taxon>Nostocales</taxon>
        <taxon>Calotrichaceae</taxon>
        <taxon>Brunnivagina</taxon>
    </lineage>
</organism>
<evidence type="ECO:0000256" key="10">
    <source>
        <dbReference type="SAM" id="MobiDB-lite"/>
    </source>
</evidence>
<comment type="caution">
    <text evidence="13">The sequence shown here is derived from an EMBL/GenBank/DDBJ whole genome shotgun (WGS) entry which is preliminary data.</text>
</comment>
<evidence type="ECO:0000256" key="11">
    <source>
        <dbReference type="SAM" id="Phobius"/>
    </source>
</evidence>
<dbReference type="Gene3D" id="1.10.510.10">
    <property type="entry name" value="Transferase(Phosphotransferase) domain 1"/>
    <property type="match status" value="1"/>
</dbReference>
<evidence type="ECO:0000256" key="5">
    <source>
        <dbReference type="ARBA" id="ARBA00022777"/>
    </source>
</evidence>
<dbReference type="SUPFAM" id="SSF56112">
    <property type="entry name" value="Protein kinase-like (PK-like)"/>
    <property type="match status" value="1"/>
</dbReference>
<dbReference type="InterPro" id="IPR017441">
    <property type="entry name" value="Protein_kinase_ATP_BS"/>
</dbReference>
<reference evidence="13 14" key="1">
    <citation type="submission" date="2017-08" db="EMBL/GenBank/DDBJ databases">
        <title>Draft genome sequence of filamentous cyanobacterium Calothrix elsteri CCALA 953.</title>
        <authorList>
            <person name="Gagunashvili A.N."/>
            <person name="Elster J."/>
            <person name="Andresson O.S."/>
        </authorList>
    </citation>
    <scope>NUCLEOTIDE SEQUENCE [LARGE SCALE GENOMIC DNA]</scope>
    <source>
        <strain evidence="13 14">CCALA 953</strain>
    </source>
</reference>
<dbReference type="Proteomes" id="UP000218238">
    <property type="component" value="Unassembled WGS sequence"/>
</dbReference>
<keyword evidence="5 13" id="KW-0418">Kinase</keyword>
<feature type="region of interest" description="Disordered" evidence="10">
    <location>
        <begin position="375"/>
        <end position="476"/>
    </location>
</feature>
<evidence type="ECO:0000256" key="1">
    <source>
        <dbReference type="ARBA" id="ARBA00012513"/>
    </source>
</evidence>
<keyword evidence="11" id="KW-0472">Membrane</keyword>
<evidence type="ECO:0000256" key="8">
    <source>
        <dbReference type="ARBA" id="ARBA00048679"/>
    </source>
</evidence>
<dbReference type="GO" id="GO:0004674">
    <property type="term" value="F:protein serine/threonine kinase activity"/>
    <property type="evidence" value="ECO:0007669"/>
    <property type="project" value="UniProtKB-KW"/>
</dbReference>